<sequence length="188" mass="20409">MATESSVSSSSISASLTSSTSNYSIQQLLKLDTVKLSEHTYVIWKHQVLLIVEGYGLIPFISDHEVPTKTVVDSTGVTVTNPIYLAYLKHDRLLASWLLSTISADVLPHLTGLNTSQGIWNTLARRYGAKSSSNISSLRHSLHSQKKRGLSVSEYLGKVKQICDTLSAAGNIVTELEHVSVILAGLTT</sequence>
<name>A0A9W7JFG4_HIBTR</name>
<evidence type="ECO:0000313" key="2">
    <source>
        <dbReference type="Proteomes" id="UP001165190"/>
    </source>
</evidence>
<organism evidence="1 2">
    <name type="scientific">Hibiscus trionum</name>
    <name type="common">Flower of an hour</name>
    <dbReference type="NCBI Taxonomy" id="183268"/>
    <lineage>
        <taxon>Eukaryota</taxon>
        <taxon>Viridiplantae</taxon>
        <taxon>Streptophyta</taxon>
        <taxon>Embryophyta</taxon>
        <taxon>Tracheophyta</taxon>
        <taxon>Spermatophyta</taxon>
        <taxon>Magnoliopsida</taxon>
        <taxon>eudicotyledons</taxon>
        <taxon>Gunneridae</taxon>
        <taxon>Pentapetalae</taxon>
        <taxon>rosids</taxon>
        <taxon>malvids</taxon>
        <taxon>Malvales</taxon>
        <taxon>Malvaceae</taxon>
        <taxon>Malvoideae</taxon>
        <taxon>Hibiscus</taxon>
    </lineage>
</organism>
<dbReference type="PANTHER" id="PTHR47481:SF31">
    <property type="entry name" value="OS01G0873500 PROTEIN"/>
    <property type="match status" value="1"/>
</dbReference>
<comment type="caution">
    <text evidence="1">The sequence shown here is derived from an EMBL/GenBank/DDBJ whole genome shotgun (WGS) entry which is preliminary data.</text>
</comment>
<protein>
    <recommendedName>
        <fullName evidence="3">Retrotransposon Copia-like N-terminal domain-containing protein</fullName>
    </recommendedName>
</protein>
<dbReference type="Proteomes" id="UP001165190">
    <property type="component" value="Unassembled WGS sequence"/>
</dbReference>
<reference evidence="1" key="1">
    <citation type="submission" date="2023-05" db="EMBL/GenBank/DDBJ databases">
        <title>Genome and transcriptome analyses reveal genes involved in the formation of fine ridges on petal epidermal cells in Hibiscus trionum.</title>
        <authorList>
            <person name="Koshimizu S."/>
            <person name="Masuda S."/>
            <person name="Ishii T."/>
            <person name="Shirasu K."/>
            <person name="Hoshino A."/>
            <person name="Arita M."/>
        </authorList>
    </citation>
    <scope>NUCLEOTIDE SEQUENCE</scope>
    <source>
        <strain evidence="1">Hamamatsu line</strain>
    </source>
</reference>
<gene>
    <name evidence="1" type="ORF">HRI_004735600</name>
</gene>
<dbReference type="OrthoDB" id="1436681at2759"/>
<dbReference type="EMBL" id="BSYR01000057">
    <property type="protein sequence ID" value="GMJ10664.1"/>
    <property type="molecule type" value="Genomic_DNA"/>
</dbReference>
<dbReference type="Pfam" id="PF14223">
    <property type="entry name" value="Retrotran_gag_2"/>
    <property type="match status" value="1"/>
</dbReference>
<evidence type="ECO:0008006" key="3">
    <source>
        <dbReference type="Google" id="ProtNLM"/>
    </source>
</evidence>
<dbReference type="PANTHER" id="PTHR47481">
    <property type="match status" value="1"/>
</dbReference>
<dbReference type="AlphaFoldDB" id="A0A9W7JFG4"/>
<proteinExistence type="predicted"/>
<keyword evidence="2" id="KW-1185">Reference proteome</keyword>
<accession>A0A9W7JFG4</accession>
<evidence type="ECO:0000313" key="1">
    <source>
        <dbReference type="EMBL" id="GMJ10664.1"/>
    </source>
</evidence>